<keyword evidence="1" id="KW-1133">Transmembrane helix</keyword>
<keyword evidence="1" id="KW-0812">Transmembrane</keyword>
<protein>
    <recommendedName>
        <fullName evidence="4">Integral membrane protein</fullName>
    </recommendedName>
</protein>
<proteinExistence type="predicted"/>
<evidence type="ECO:0000256" key="1">
    <source>
        <dbReference type="SAM" id="Phobius"/>
    </source>
</evidence>
<feature type="transmembrane region" description="Helical" evidence="1">
    <location>
        <begin position="43"/>
        <end position="66"/>
    </location>
</feature>
<dbReference type="EMBL" id="CP137573">
    <property type="protein sequence ID" value="WOX22092.1"/>
    <property type="molecule type" value="Genomic_DNA"/>
</dbReference>
<feature type="transmembrane region" description="Helical" evidence="1">
    <location>
        <begin position="78"/>
        <end position="106"/>
    </location>
</feature>
<keyword evidence="1" id="KW-0472">Membrane</keyword>
<feature type="transmembrane region" description="Helical" evidence="1">
    <location>
        <begin position="12"/>
        <end position="31"/>
    </location>
</feature>
<dbReference type="RefSeq" id="WP_318103104.1">
    <property type="nucleotide sequence ID" value="NZ_CP137573.1"/>
</dbReference>
<keyword evidence="3" id="KW-1185">Reference proteome</keyword>
<gene>
    <name evidence="2" type="ORF">R2D22_12095</name>
</gene>
<sequence length="207" mass="21432">MTNEPRGTRGTALTRTAFIAAPLCLLAYGAIRLSDPDHGPGPAWTISHVAMIAGVLLFGPVLLGLLRLSEPATGAARLSARAATLVGLAGVAAVTAQGVIDLVVGLRADDRAGMNRLFDEIQSVPALMPVVYTVVPILFYVGLLWLTIQLAVQRRVGVWCPVLVVLGTATMAASLDLIPVGALLFCVALFPLGRDAATSRAAAGSRA</sequence>
<organism evidence="2 3">
    <name type="scientific">Streptomyces solicathayae</name>
    <dbReference type="NCBI Taxonomy" id="3081768"/>
    <lineage>
        <taxon>Bacteria</taxon>
        <taxon>Bacillati</taxon>
        <taxon>Actinomycetota</taxon>
        <taxon>Actinomycetes</taxon>
        <taxon>Kitasatosporales</taxon>
        <taxon>Streptomycetaceae</taxon>
        <taxon>Streptomyces</taxon>
    </lineage>
</organism>
<accession>A0ABZ0LRH1</accession>
<feature type="transmembrane region" description="Helical" evidence="1">
    <location>
        <begin position="126"/>
        <end position="146"/>
    </location>
</feature>
<reference evidence="2 3" key="1">
    <citation type="submission" date="2023-10" db="EMBL/GenBank/DDBJ databases">
        <title>The genome sequence of Streptomyces sp. HUAS YS2.</title>
        <authorList>
            <person name="Mo P."/>
        </authorList>
    </citation>
    <scope>NUCLEOTIDE SEQUENCE [LARGE SCALE GENOMIC DNA]</scope>
    <source>
        <strain evidence="2 3">HUAS YS2</strain>
    </source>
</reference>
<name>A0ABZ0LRH1_9ACTN</name>
<dbReference type="Proteomes" id="UP001301731">
    <property type="component" value="Chromosome"/>
</dbReference>
<evidence type="ECO:0008006" key="4">
    <source>
        <dbReference type="Google" id="ProtNLM"/>
    </source>
</evidence>
<evidence type="ECO:0000313" key="3">
    <source>
        <dbReference type="Proteomes" id="UP001301731"/>
    </source>
</evidence>
<evidence type="ECO:0000313" key="2">
    <source>
        <dbReference type="EMBL" id="WOX22092.1"/>
    </source>
</evidence>
<feature type="transmembrane region" description="Helical" evidence="1">
    <location>
        <begin position="158"/>
        <end position="190"/>
    </location>
</feature>